<feature type="non-terminal residue" evidence="2">
    <location>
        <position position="1"/>
    </location>
</feature>
<sequence>MGPAARSSGMKRCQTWSESDGETAAQRQASRKEVSAMAQDRHASGRSPYRVVVVSGWRSAAISSGQVNPPCQMK</sequence>
<dbReference type="EMBL" id="RWGY01000005">
    <property type="protein sequence ID" value="TVU42708.1"/>
    <property type="molecule type" value="Genomic_DNA"/>
</dbReference>
<reference evidence="2 3" key="1">
    <citation type="journal article" date="2019" name="Sci. Rep.">
        <title>A high-quality genome of Eragrostis curvula grass provides insights into Poaceae evolution and supports new strategies to enhance forage quality.</title>
        <authorList>
            <person name="Carballo J."/>
            <person name="Santos B.A.C.M."/>
            <person name="Zappacosta D."/>
            <person name="Garbus I."/>
            <person name="Selva J.P."/>
            <person name="Gallo C.A."/>
            <person name="Diaz A."/>
            <person name="Albertini E."/>
            <person name="Caccamo M."/>
            <person name="Echenique V."/>
        </authorList>
    </citation>
    <scope>NUCLEOTIDE SEQUENCE [LARGE SCALE GENOMIC DNA]</scope>
    <source>
        <strain evidence="3">cv. Victoria</strain>
        <tissue evidence="2">Leaf</tissue>
    </source>
</reference>
<feature type="region of interest" description="Disordered" evidence="1">
    <location>
        <begin position="1"/>
        <end position="48"/>
    </location>
</feature>
<comment type="caution">
    <text evidence="2">The sequence shown here is derived from an EMBL/GenBank/DDBJ whole genome shotgun (WGS) entry which is preliminary data.</text>
</comment>
<protein>
    <submittedName>
        <fullName evidence="2">Uncharacterized protein</fullName>
    </submittedName>
</protein>
<evidence type="ECO:0000313" key="3">
    <source>
        <dbReference type="Proteomes" id="UP000324897"/>
    </source>
</evidence>
<feature type="compositionally biased region" description="Basic and acidic residues" evidence="1">
    <location>
        <begin position="30"/>
        <end position="43"/>
    </location>
</feature>
<proteinExistence type="predicted"/>
<keyword evidence="3" id="KW-1185">Reference proteome</keyword>
<organism evidence="2 3">
    <name type="scientific">Eragrostis curvula</name>
    <name type="common">weeping love grass</name>
    <dbReference type="NCBI Taxonomy" id="38414"/>
    <lineage>
        <taxon>Eukaryota</taxon>
        <taxon>Viridiplantae</taxon>
        <taxon>Streptophyta</taxon>
        <taxon>Embryophyta</taxon>
        <taxon>Tracheophyta</taxon>
        <taxon>Spermatophyta</taxon>
        <taxon>Magnoliopsida</taxon>
        <taxon>Liliopsida</taxon>
        <taxon>Poales</taxon>
        <taxon>Poaceae</taxon>
        <taxon>PACMAD clade</taxon>
        <taxon>Chloridoideae</taxon>
        <taxon>Eragrostideae</taxon>
        <taxon>Eragrostidinae</taxon>
        <taxon>Eragrostis</taxon>
    </lineage>
</organism>
<dbReference type="Proteomes" id="UP000324897">
    <property type="component" value="Unassembled WGS sequence"/>
</dbReference>
<dbReference type="Gramene" id="TVU42708">
    <property type="protein sequence ID" value="TVU42708"/>
    <property type="gene ID" value="EJB05_09129"/>
</dbReference>
<evidence type="ECO:0000256" key="1">
    <source>
        <dbReference type="SAM" id="MobiDB-lite"/>
    </source>
</evidence>
<evidence type="ECO:0000313" key="2">
    <source>
        <dbReference type="EMBL" id="TVU42708.1"/>
    </source>
</evidence>
<name>A0A5J9W3I0_9POAL</name>
<dbReference type="AlphaFoldDB" id="A0A5J9W3I0"/>
<accession>A0A5J9W3I0</accession>
<gene>
    <name evidence="2" type="ORF">EJB05_09129</name>
</gene>